<proteinExistence type="predicted"/>
<evidence type="ECO:0000313" key="1">
    <source>
        <dbReference type="EMBL" id="VFJ44245.1"/>
    </source>
</evidence>
<sequence>MEHGSFSRLYWMFNSHGCLQCVICKTHRLQVNVAAECWEVGVPASELPTCPGDHVVAPASPDFLHALVK</sequence>
<protein>
    <submittedName>
        <fullName evidence="1">Uncharacterized protein</fullName>
    </submittedName>
</protein>
<dbReference type="EMBL" id="CAADEW010000006">
    <property type="protein sequence ID" value="VFJ44245.1"/>
    <property type="molecule type" value="Genomic_DNA"/>
</dbReference>
<gene>
    <name evidence="1" type="ORF">BECKFW1821A_GA0114235_100626</name>
</gene>
<name>A0A450RYJ8_9GAMM</name>
<dbReference type="AlphaFoldDB" id="A0A450RYJ8"/>
<organism evidence="1">
    <name type="scientific">Candidatus Kentrum sp. FW</name>
    <dbReference type="NCBI Taxonomy" id="2126338"/>
    <lineage>
        <taxon>Bacteria</taxon>
        <taxon>Pseudomonadati</taxon>
        <taxon>Pseudomonadota</taxon>
        <taxon>Gammaproteobacteria</taxon>
        <taxon>Candidatus Kentrum</taxon>
    </lineage>
</organism>
<accession>A0A450RYJ8</accession>
<reference evidence="1" key="1">
    <citation type="submission" date="2019-02" db="EMBL/GenBank/DDBJ databases">
        <authorList>
            <person name="Gruber-Vodicka R. H."/>
            <person name="Seah K. B. B."/>
        </authorList>
    </citation>
    <scope>NUCLEOTIDE SEQUENCE</scope>
    <source>
        <strain evidence="1">BECK_BZ15</strain>
    </source>
</reference>